<dbReference type="Proteomes" id="UP000032066">
    <property type="component" value="Unassembled WGS sequence"/>
</dbReference>
<accession>A0A0D0PZN8</accession>
<dbReference type="AlphaFoldDB" id="A0A0D0PZN8"/>
<sequence>MRVRTALLQDQDLTVTQPGVPVTVQPWRSADVREPVDGRGSSMVGAGSAVRACADSALRL</sequence>
<comment type="caution">
    <text evidence="1">The sequence shown here is derived from an EMBL/GenBank/DDBJ whole genome shotgun (WGS) entry which is preliminary data.</text>
</comment>
<gene>
    <name evidence="1" type="ORF">TR51_18280</name>
</gene>
<organism evidence="1 2">
    <name type="scientific">Kitasatospora griseola</name>
    <name type="common">Streptomyces griseolosporeus</name>
    <dbReference type="NCBI Taxonomy" id="2064"/>
    <lineage>
        <taxon>Bacteria</taxon>
        <taxon>Bacillati</taxon>
        <taxon>Actinomycetota</taxon>
        <taxon>Actinomycetes</taxon>
        <taxon>Kitasatosporales</taxon>
        <taxon>Streptomycetaceae</taxon>
        <taxon>Kitasatospora</taxon>
    </lineage>
</organism>
<keyword evidence="2" id="KW-1185">Reference proteome</keyword>
<dbReference type="EMBL" id="JXZB01000002">
    <property type="protein sequence ID" value="KIQ65722.1"/>
    <property type="molecule type" value="Genomic_DNA"/>
</dbReference>
<name>A0A0D0PZN8_KITGR</name>
<proteinExistence type="predicted"/>
<reference evidence="1 2" key="1">
    <citation type="submission" date="2015-02" db="EMBL/GenBank/DDBJ databases">
        <title>Draft genome sequence of Kitasatospora griseola MF730-N6, a bafilomycin, terpentecin and satosporin producer.</title>
        <authorList>
            <person name="Arens J.C."/>
            <person name="Haltli B."/>
            <person name="Kerr R.G."/>
        </authorList>
    </citation>
    <scope>NUCLEOTIDE SEQUENCE [LARGE SCALE GENOMIC DNA]</scope>
    <source>
        <strain evidence="1 2">MF730-N6</strain>
    </source>
</reference>
<protein>
    <submittedName>
        <fullName evidence="1">Uncharacterized protein</fullName>
    </submittedName>
</protein>
<evidence type="ECO:0000313" key="2">
    <source>
        <dbReference type="Proteomes" id="UP000032066"/>
    </source>
</evidence>
<dbReference type="PATRIC" id="fig|2064.6.peg.3921"/>
<evidence type="ECO:0000313" key="1">
    <source>
        <dbReference type="EMBL" id="KIQ65722.1"/>
    </source>
</evidence>